<proteinExistence type="predicted"/>
<dbReference type="AlphaFoldDB" id="A0AAI9K5Y8"/>
<keyword evidence="1" id="KW-0812">Transmembrane</keyword>
<comment type="caution">
    <text evidence="2">The sequence shown here is derived from an EMBL/GenBank/DDBJ whole genome shotgun (WGS) entry which is preliminary data.</text>
</comment>
<sequence length="52" mass="6218">MHIHNKPFMIERISSCCDSLLIDDIVYVLMLSTTLYFFTIDMNSKDKYKNRI</sequence>
<reference evidence="2" key="1">
    <citation type="submission" date="2020-06" db="EMBL/GenBank/DDBJ databases">
        <title>Characterization of fructooligosaccharide metabolism and fructooligosaccharide-degrading enzymes in human commensal butyrate producers.</title>
        <authorList>
            <person name="Tanno H."/>
            <person name="Fujii T."/>
            <person name="Hirano K."/>
            <person name="Maeno S."/>
            <person name="Tonozuka T."/>
            <person name="Sakamoto M."/>
            <person name="Ohkuma M."/>
            <person name="Tochio T."/>
            <person name="Endo A."/>
        </authorList>
    </citation>
    <scope>NUCLEOTIDE SEQUENCE</scope>
    <source>
        <strain evidence="2">JCM 31265</strain>
    </source>
</reference>
<organism evidence="2 3">
    <name type="scientific">Coprococcus eutactus</name>
    <dbReference type="NCBI Taxonomy" id="33043"/>
    <lineage>
        <taxon>Bacteria</taxon>
        <taxon>Bacillati</taxon>
        <taxon>Bacillota</taxon>
        <taxon>Clostridia</taxon>
        <taxon>Lachnospirales</taxon>
        <taxon>Lachnospiraceae</taxon>
        <taxon>Coprococcus</taxon>
    </lineage>
</organism>
<dbReference type="EMBL" id="BLYL01000018">
    <property type="protein sequence ID" value="GFO95425.1"/>
    <property type="molecule type" value="Genomic_DNA"/>
</dbReference>
<dbReference type="Proteomes" id="UP000660047">
    <property type="component" value="Unassembled WGS sequence"/>
</dbReference>
<evidence type="ECO:0000256" key="1">
    <source>
        <dbReference type="SAM" id="Phobius"/>
    </source>
</evidence>
<feature type="transmembrane region" description="Helical" evidence="1">
    <location>
        <begin position="20"/>
        <end position="40"/>
    </location>
</feature>
<protein>
    <submittedName>
        <fullName evidence="2">Uncharacterized protein</fullName>
    </submittedName>
</protein>
<keyword evidence="1" id="KW-1133">Transmembrane helix</keyword>
<evidence type="ECO:0000313" key="3">
    <source>
        <dbReference type="Proteomes" id="UP000660047"/>
    </source>
</evidence>
<evidence type="ECO:0000313" key="2">
    <source>
        <dbReference type="EMBL" id="GFO95425.1"/>
    </source>
</evidence>
<gene>
    <name evidence="2" type="ORF">COEU31_24710</name>
</gene>
<name>A0AAI9K5Y8_9FIRM</name>
<accession>A0AAI9K5Y8</accession>
<keyword evidence="1" id="KW-0472">Membrane</keyword>